<feature type="domain" description="NAD(P)-binding" evidence="1">
    <location>
        <begin position="12"/>
        <end position="170"/>
    </location>
</feature>
<keyword evidence="3" id="KW-1185">Reference proteome</keyword>
<organism evidence="2 3">
    <name type="scientific">Stigmatella ashevillensis</name>
    <dbReference type="NCBI Taxonomy" id="2995309"/>
    <lineage>
        <taxon>Bacteria</taxon>
        <taxon>Pseudomonadati</taxon>
        <taxon>Myxococcota</taxon>
        <taxon>Myxococcia</taxon>
        <taxon>Myxococcales</taxon>
        <taxon>Cystobacterineae</taxon>
        <taxon>Archangiaceae</taxon>
        <taxon>Stigmatella</taxon>
    </lineage>
</organism>
<reference evidence="2 3" key="1">
    <citation type="submission" date="2022-11" db="EMBL/GenBank/DDBJ databases">
        <title>Minimal conservation of predation-associated metabolite biosynthetic gene clusters underscores biosynthetic potential of Myxococcota including descriptions for ten novel species: Archangium lansinium sp. nov., Myxococcus landrumus sp. nov., Nannocystis bai.</title>
        <authorList>
            <person name="Ahearne A."/>
            <person name="Stevens C."/>
            <person name="Dowd S."/>
        </authorList>
    </citation>
    <scope>NUCLEOTIDE SEQUENCE [LARGE SCALE GENOMIC DNA]</scope>
    <source>
        <strain evidence="2 3">NCWAL01</strain>
    </source>
</reference>
<dbReference type="Gene3D" id="3.40.50.720">
    <property type="entry name" value="NAD(P)-binding Rossmann-like Domain"/>
    <property type="match status" value="1"/>
</dbReference>
<dbReference type="InterPro" id="IPR051606">
    <property type="entry name" value="Polyketide_Oxido-like"/>
</dbReference>
<dbReference type="PANTHER" id="PTHR43355">
    <property type="entry name" value="FLAVIN REDUCTASE (NADPH)"/>
    <property type="match status" value="1"/>
</dbReference>
<dbReference type="Pfam" id="PF13460">
    <property type="entry name" value="NAD_binding_10"/>
    <property type="match status" value="1"/>
</dbReference>
<dbReference type="SUPFAM" id="SSF51735">
    <property type="entry name" value="NAD(P)-binding Rossmann-fold domains"/>
    <property type="match status" value="1"/>
</dbReference>
<gene>
    <name evidence="2" type="ORF">POL68_03525</name>
</gene>
<name>A0ABT5D1I8_9BACT</name>
<dbReference type="PANTHER" id="PTHR43355:SF7">
    <property type="entry name" value="NAD(P)-BINDING DOMAIN-CONTAINING PROTEIN"/>
    <property type="match status" value="1"/>
</dbReference>
<dbReference type="EMBL" id="JAQNDM010000002">
    <property type="protein sequence ID" value="MDC0707530.1"/>
    <property type="molecule type" value="Genomic_DNA"/>
</dbReference>
<dbReference type="RefSeq" id="WP_272134763.1">
    <property type="nucleotide sequence ID" value="NZ_JAQNDM010000002.1"/>
</dbReference>
<sequence length="256" mass="27471">MALSSPRVIVLGAAGRLGREFVRVGMRLGYTVTAVARDKGKLQAALGVPESSSLTFAEADARDVSALASLMKGMSAVVNAAGHAGDAEAFVDIGRTVVQATEQALGPEGRLWFVGGLGVLRIPHTDRLGIDLAGMPAMYQTHRRNHETLRASALDWSMLCPGPLVDVAEGPSLEELRITTEVMPFDVDVRDGPDDSLLFSRLRERFPESTIPYATAAEVAMRHLERGGPFSRQRVGIALPVGRTAEKKGWKIGERG</sequence>
<dbReference type="InterPro" id="IPR016040">
    <property type="entry name" value="NAD(P)-bd_dom"/>
</dbReference>
<dbReference type="InterPro" id="IPR036291">
    <property type="entry name" value="NAD(P)-bd_dom_sf"/>
</dbReference>
<evidence type="ECO:0000313" key="2">
    <source>
        <dbReference type="EMBL" id="MDC0707530.1"/>
    </source>
</evidence>
<comment type="caution">
    <text evidence="2">The sequence shown here is derived from an EMBL/GenBank/DDBJ whole genome shotgun (WGS) entry which is preliminary data.</text>
</comment>
<proteinExistence type="predicted"/>
<evidence type="ECO:0000259" key="1">
    <source>
        <dbReference type="Pfam" id="PF13460"/>
    </source>
</evidence>
<evidence type="ECO:0000313" key="3">
    <source>
        <dbReference type="Proteomes" id="UP001221838"/>
    </source>
</evidence>
<dbReference type="Proteomes" id="UP001221838">
    <property type="component" value="Unassembled WGS sequence"/>
</dbReference>
<protein>
    <submittedName>
        <fullName evidence="2">SDR family oxidoreductase</fullName>
    </submittedName>
</protein>
<accession>A0ABT5D1I8</accession>